<accession>A0A2T4Q142</accession>
<dbReference type="RefSeq" id="WP_107533217.1">
    <property type="nucleotide sequence ID" value="NZ_PZEV01000013.1"/>
</dbReference>
<organism evidence="2 3">
    <name type="scientific">Staphylococcus warneri</name>
    <dbReference type="NCBI Taxonomy" id="1292"/>
    <lineage>
        <taxon>Bacteria</taxon>
        <taxon>Bacillati</taxon>
        <taxon>Bacillota</taxon>
        <taxon>Bacilli</taxon>
        <taxon>Bacillales</taxon>
        <taxon>Staphylococcaceae</taxon>
        <taxon>Staphylococcus</taxon>
    </lineage>
</organism>
<name>A0A2T4Q142_STAWA</name>
<reference evidence="2 3" key="1">
    <citation type="journal article" date="2016" name="Front. Microbiol.">
        <title>Comprehensive Phylogenetic Analysis of Bovine Non-aureus Staphylococci Species Based on Whole-Genome Sequencing.</title>
        <authorList>
            <person name="Naushad S."/>
            <person name="Barkema H.W."/>
            <person name="Luby C."/>
            <person name="Condas L.A."/>
            <person name="Nobrega D.B."/>
            <person name="Carson D.A."/>
            <person name="De Buck J."/>
        </authorList>
    </citation>
    <scope>NUCLEOTIDE SEQUENCE [LARGE SCALE GENOMIC DNA]</scope>
    <source>
        <strain evidence="2 3">SNUC 2993</strain>
    </source>
</reference>
<dbReference type="EMBL" id="PZEV01000013">
    <property type="protein sequence ID" value="PTI51388.1"/>
    <property type="molecule type" value="Genomic_DNA"/>
</dbReference>
<keyword evidence="1" id="KW-0175">Coiled coil</keyword>
<dbReference type="AlphaFoldDB" id="A0A2T4Q142"/>
<evidence type="ECO:0000256" key="1">
    <source>
        <dbReference type="SAM" id="Coils"/>
    </source>
</evidence>
<proteinExistence type="predicted"/>
<feature type="coiled-coil region" evidence="1">
    <location>
        <begin position="14"/>
        <end position="48"/>
    </location>
</feature>
<evidence type="ECO:0000313" key="2">
    <source>
        <dbReference type="EMBL" id="PTI51388.1"/>
    </source>
</evidence>
<protein>
    <submittedName>
        <fullName evidence="2">Pathogenicity island protein</fullName>
    </submittedName>
</protein>
<gene>
    <name evidence="2" type="ORF">BU085_05195</name>
</gene>
<evidence type="ECO:0000313" key="3">
    <source>
        <dbReference type="Proteomes" id="UP000240717"/>
    </source>
</evidence>
<sequence length="198" mass="23728">MKTESYFEEYNQFVTDQRNAISELEQQRNDLQAKIKTDKEEYKQLVANGEDDKADELYQTTDADERQLKAISKRLATKQEVFDDTRKEKAIELIKHQCELPKLYEGEKQELIAKFEPIIEQYNGIIDEINDLNERYTEEFERYAIPYRHENFDEDAQIRSDLRPHFREYAPQYYVSKSELPVIGTNQKMKFVKERQHG</sequence>
<comment type="caution">
    <text evidence="2">The sequence shown here is derived from an EMBL/GenBank/DDBJ whole genome shotgun (WGS) entry which is preliminary data.</text>
</comment>
<dbReference type="Proteomes" id="UP000240717">
    <property type="component" value="Unassembled WGS sequence"/>
</dbReference>